<reference evidence="13" key="1">
    <citation type="submission" date="2022-06" db="EMBL/GenBank/DDBJ databases">
        <title>Isolation and Genomics of Futiania mangrovii gen. nov., sp. nov., a Rare and Metabolically-versatile member in the Class Alphaproteobacteria.</title>
        <authorList>
            <person name="Liu L."/>
            <person name="Huang W.-C."/>
            <person name="Pan J."/>
            <person name="Li J."/>
            <person name="Huang Y."/>
            <person name="Du H."/>
            <person name="Liu Y."/>
            <person name="Li M."/>
        </authorList>
    </citation>
    <scope>NUCLEOTIDE SEQUENCE</scope>
    <source>
        <strain evidence="13">FT118</strain>
    </source>
</reference>
<evidence type="ECO:0000313" key="13">
    <source>
        <dbReference type="EMBL" id="MCP1334913.1"/>
    </source>
</evidence>
<evidence type="ECO:0000259" key="12">
    <source>
        <dbReference type="PROSITE" id="PS50894"/>
    </source>
</evidence>
<dbReference type="InterPro" id="IPR008207">
    <property type="entry name" value="Sig_transdc_His_kin_Hpt_dom"/>
</dbReference>
<evidence type="ECO:0000256" key="4">
    <source>
        <dbReference type="ARBA" id="ARBA00022553"/>
    </source>
</evidence>
<feature type="domain" description="HPt" evidence="12">
    <location>
        <begin position="1"/>
        <end position="102"/>
    </location>
</feature>
<evidence type="ECO:0000256" key="5">
    <source>
        <dbReference type="ARBA" id="ARBA00022679"/>
    </source>
</evidence>
<dbReference type="InterPro" id="IPR051315">
    <property type="entry name" value="Bact_Chemotaxis_CheA"/>
</dbReference>
<dbReference type="Pfam" id="PF01584">
    <property type="entry name" value="CheW"/>
    <property type="match status" value="1"/>
</dbReference>
<dbReference type="SMART" id="SM01231">
    <property type="entry name" value="H-kinase_dim"/>
    <property type="match status" value="1"/>
</dbReference>
<comment type="catalytic activity">
    <reaction evidence="1">
        <text>ATP + protein L-histidine = ADP + protein N-phospho-L-histidine.</text>
        <dbReference type="EC" id="2.7.13.3"/>
    </reaction>
</comment>
<name>A0A9J6P9I6_9PROT</name>
<dbReference type="InterPro" id="IPR036890">
    <property type="entry name" value="HATPase_C_sf"/>
</dbReference>
<dbReference type="SUPFAM" id="SSF47384">
    <property type="entry name" value="Homodimeric domain of signal transducing histidine kinase"/>
    <property type="match status" value="1"/>
</dbReference>
<accession>A0A9J6P9I6</accession>
<dbReference type="SUPFAM" id="SSF50341">
    <property type="entry name" value="CheW-like"/>
    <property type="match status" value="2"/>
</dbReference>
<dbReference type="InterPro" id="IPR004105">
    <property type="entry name" value="CheA-like_dim"/>
</dbReference>
<keyword evidence="6" id="KW-0418">Kinase</keyword>
<dbReference type="Proteomes" id="UP001055804">
    <property type="component" value="Unassembled WGS sequence"/>
</dbReference>
<keyword evidence="5" id="KW-0808">Transferase</keyword>
<dbReference type="InterPro" id="IPR036061">
    <property type="entry name" value="CheW-like_dom_sf"/>
</dbReference>
<dbReference type="CDD" id="cd00088">
    <property type="entry name" value="HPT"/>
    <property type="match status" value="1"/>
</dbReference>
<dbReference type="InterPro" id="IPR036097">
    <property type="entry name" value="HisK_dim/P_sf"/>
</dbReference>
<evidence type="ECO:0000256" key="8">
    <source>
        <dbReference type="ARBA" id="ARBA00035100"/>
    </source>
</evidence>
<dbReference type="SUPFAM" id="SSF55874">
    <property type="entry name" value="ATPase domain of HSP90 chaperone/DNA topoisomerase II/histidine kinase"/>
    <property type="match status" value="1"/>
</dbReference>
<dbReference type="Pfam" id="PF02518">
    <property type="entry name" value="HATPase_c"/>
    <property type="match status" value="1"/>
</dbReference>
<keyword evidence="4 9" id="KW-0597">Phosphoprotein</keyword>
<evidence type="ECO:0000259" key="11">
    <source>
        <dbReference type="PROSITE" id="PS50851"/>
    </source>
</evidence>
<sequence length="708" mass="73316">MDDDLVQEFVAETAEGLAEADGLLLALERDPSDADALARIFRIVHTIKGTCGFFGFERLETLAHATESLLDPVRAGERALTPDATDLLLAALDRLRAIVADLRDSGQEGEGSDADLVARLLSGMPMADGGPEGPGAGEAAAAEHGDADGAGALAGPSGRSEAGPASVRVRVDVLDNLMATVSELVLTRNRLLQIAGERGTDADALVMPLAQLSQVTRALQGEVMRARMLAVGTVLQPFTRLVRDLGRELGKPLVLTLEGGDVELDRQVLERIKDPLTHLVRNAADHGIEAPDRRAASDKPASGQIAIAARAEGGHIAIEVSDDGAGLDFASIRDKAVARGLLDKAAARAADERQLSDLIFAPGFSTAAAVTSVSGRGVGMDVVRRNIEEIGGSVEAESVTGRGTRFRMKIPLTLAIVPALIVEAGGQRFALPQLSVRKLLRPAGTPGAHVDEVHGAPLLSVDGRTVPLLSLARRLALTESGRPFSTVILLEIGAGLYGLGVDRVLGSEDIVVKPLSRLLRHLPHVSGATLLGDGRAAMILDAVGLAEGLSCAPTAMEKRGTADAERRRQSFLILRIGPGPARALPLGAVRRIVTVAAAALSQGAWGEVADLGDALVPVVRLAGDAEGSSEPGSRPMVLLGGAVPVALAADAVLDIVETAEEPPAGDGLAPVAAVMRLGGEAVDVLDMTWIEARAAARRPALSRTGAVA</sequence>
<dbReference type="RefSeq" id="WP_269330877.1">
    <property type="nucleotide sequence ID" value="NZ_JAMZFT010000001.1"/>
</dbReference>
<proteinExistence type="predicted"/>
<dbReference type="AlphaFoldDB" id="A0A9J6P9I6"/>
<gene>
    <name evidence="13" type="ORF">NJQ99_00650</name>
</gene>
<evidence type="ECO:0000259" key="10">
    <source>
        <dbReference type="PROSITE" id="PS50109"/>
    </source>
</evidence>
<dbReference type="EC" id="2.7.13.3" evidence="2"/>
<keyword evidence="7" id="KW-0902">Two-component regulatory system</keyword>
<evidence type="ECO:0000256" key="3">
    <source>
        <dbReference type="ARBA" id="ARBA00021495"/>
    </source>
</evidence>
<protein>
    <recommendedName>
        <fullName evidence="3">Chemotaxis protein CheA</fullName>
        <ecNumber evidence="2">2.7.13.3</ecNumber>
    </recommendedName>
</protein>
<dbReference type="InterPro" id="IPR005467">
    <property type="entry name" value="His_kinase_dom"/>
</dbReference>
<dbReference type="CDD" id="cd16916">
    <property type="entry name" value="HATPase_CheA-like"/>
    <property type="match status" value="1"/>
</dbReference>
<dbReference type="PRINTS" id="PR00344">
    <property type="entry name" value="BCTRLSENSOR"/>
</dbReference>
<dbReference type="EMBL" id="JAMZFT010000001">
    <property type="protein sequence ID" value="MCP1334913.1"/>
    <property type="molecule type" value="Genomic_DNA"/>
</dbReference>
<dbReference type="Pfam" id="PF01627">
    <property type="entry name" value="Hpt"/>
    <property type="match status" value="1"/>
</dbReference>
<dbReference type="PROSITE" id="PS50109">
    <property type="entry name" value="HIS_KIN"/>
    <property type="match status" value="1"/>
</dbReference>
<dbReference type="InterPro" id="IPR037006">
    <property type="entry name" value="CheA-like_homodim_sf"/>
</dbReference>
<dbReference type="SMART" id="SM00387">
    <property type="entry name" value="HATPase_c"/>
    <property type="match status" value="1"/>
</dbReference>
<evidence type="ECO:0000256" key="1">
    <source>
        <dbReference type="ARBA" id="ARBA00000085"/>
    </source>
</evidence>
<feature type="domain" description="CheW-like" evidence="11">
    <location>
        <begin position="416"/>
        <end position="551"/>
    </location>
</feature>
<dbReference type="GO" id="GO:0005737">
    <property type="term" value="C:cytoplasm"/>
    <property type="evidence" value="ECO:0007669"/>
    <property type="project" value="InterPro"/>
</dbReference>
<keyword evidence="14" id="KW-1185">Reference proteome</keyword>
<dbReference type="SMART" id="SM00260">
    <property type="entry name" value="CheW"/>
    <property type="match status" value="1"/>
</dbReference>
<dbReference type="PROSITE" id="PS50851">
    <property type="entry name" value="CHEW"/>
    <property type="match status" value="1"/>
</dbReference>
<feature type="domain" description="Histidine kinase" evidence="10">
    <location>
        <begin position="205"/>
        <end position="414"/>
    </location>
</feature>
<dbReference type="InterPro" id="IPR002545">
    <property type="entry name" value="CheW-lke_dom"/>
</dbReference>
<evidence type="ECO:0000256" key="9">
    <source>
        <dbReference type="PROSITE-ProRule" id="PRU00110"/>
    </source>
</evidence>
<dbReference type="GO" id="GO:0006935">
    <property type="term" value="P:chemotaxis"/>
    <property type="evidence" value="ECO:0007669"/>
    <property type="project" value="InterPro"/>
</dbReference>
<dbReference type="SUPFAM" id="SSF47226">
    <property type="entry name" value="Histidine-containing phosphotransfer domain, HPT domain"/>
    <property type="match status" value="1"/>
</dbReference>
<comment type="function">
    <text evidence="8">Involved in the transmission of sensory signals from the chemoreceptors to the flagellar motors. CheA is autophosphorylated; it can transfer its phosphate group to either CheB or CheY.</text>
</comment>
<organism evidence="13 14">
    <name type="scientific">Futiania mangrovi</name>
    <dbReference type="NCBI Taxonomy" id="2959716"/>
    <lineage>
        <taxon>Bacteria</taxon>
        <taxon>Pseudomonadati</taxon>
        <taxon>Pseudomonadota</taxon>
        <taxon>Alphaproteobacteria</taxon>
        <taxon>Futianiales</taxon>
        <taxon>Futianiaceae</taxon>
        <taxon>Futiania</taxon>
    </lineage>
</organism>
<dbReference type="GO" id="GO:0000155">
    <property type="term" value="F:phosphorelay sensor kinase activity"/>
    <property type="evidence" value="ECO:0007669"/>
    <property type="project" value="InterPro"/>
</dbReference>
<dbReference type="PANTHER" id="PTHR43395">
    <property type="entry name" value="SENSOR HISTIDINE KINASE CHEA"/>
    <property type="match status" value="1"/>
</dbReference>
<evidence type="ECO:0000313" key="14">
    <source>
        <dbReference type="Proteomes" id="UP001055804"/>
    </source>
</evidence>
<evidence type="ECO:0000256" key="2">
    <source>
        <dbReference type="ARBA" id="ARBA00012438"/>
    </source>
</evidence>
<dbReference type="Gene3D" id="2.30.30.40">
    <property type="entry name" value="SH3 Domains"/>
    <property type="match status" value="1"/>
</dbReference>
<feature type="modified residue" description="Phosphohistidine" evidence="9">
    <location>
        <position position="45"/>
    </location>
</feature>
<dbReference type="FunFam" id="3.30.565.10:FF:000016">
    <property type="entry name" value="Chemotaxis protein CheA, putative"/>
    <property type="match status" value="1"/>
</dbReference>
<dbReference type="InterPro" id="IPR004358">
    <property type="entry name" value="Sig_transdc_His_kin-like_C"/>
</dbReference>
<dbReference type="InterPro" id="IPR003594">
    <property type="entry name" value="HATPase_dom"/>
</dbReference>
<dbReference type="Pfam" id="PF02895">
    <property type="entry name" value="H-kinase_dim"/>
    <property type="match status" value="1"/>
</dbReference>
<evidence type="ECO:0000256" key="6">
    <source>
        <dbReference type="ARBA" id="ARBA00022777"/>
    </source>
</evidence>
<dbReference type="Gene3D" id="3.30.565.10">
    <property type="entry name" value="Histidine kinase-like ATPase, C-terminal domain"/>
    <property type="match status" value="1"/>
</dbReference>
<dbReference type="SMART" id="SM00073">
    <property type="entry name" value="HPT"/>
    <property type="match status" value="1"/>
</dbReference>
<evidence type="ECO:0000256" key="7">
    <source>
        <dbReference type="ARBA" id="ARBA00023012"/>
    </source>
</evidence>
<dbReference type="Gene3D" id="1.20.120.160">
    <property type="entry name" value="HPT domain"/>
    <property type="match status" value="1"/>
</dbReference>
<dbReference type="PROSITE" id="PS50894">
    <property type="entry name" value="HPT"/>
    <property type="match status" value="1"/>
</dbReference>
<comment type="caution">
    <text evidence="13">The sequence shown here is derived from an EMBL/GenBank/DDBJ whole genome shotgun (WGS) entry which is preliminary data.</text>
</comment>
<dbReference type="PANTHER" id="PTHR43395:SF1">
    <property type="entry name" value="CHEMOTAXIS PROTEIN CHEA"/>
    <property type="match status" value="1"/>
</dbReference>
<dbReference type="Gene3D" id="1.10.287.560">
    <property type="entry name" value="Histidine kinase CheA-like, homodimeric domain"/>
    <property type="match status" value="1"/>
</dbReference>
<dbReference type="InterPro" id="IPR036641">
    <property type="entry name" value="HPT_dom_sf"/>
</dbReference>